<comment type="caution">
    <text evidence="2">The sequence shown here is derived from an EMBL/GenBank/DDBJ whole genome shotgun (WGS) entry which is preliminary data.</text>
</comment>
<reference evidence="2" key="1">
    <citation type="journal article" date="2021" name="Genome Biol. Evol.">
        <title>The assembled and annotated genome of the fairy-ring fungus Marasmius oreades.</title>
        <authorList>
            <person name="Hiltunen M."/>
            <person name="Ament-Velasquez S.L."/>
            <person name="Johannesson H."/>
        </authorList>
    </citation>
    <scope>NUCLEOTIDE SEQUENCE</scope>
    <source>
        <strain evidence="2">03SP1</strain>
    </source>
</reference>
<feature type="region of interest" description="Disordered" evidence="1">
    <location>
        <begin position="1"/>
        <end position="31"/>
    </location>
</feature>
<feature type="compositionally biased region" description="Basic and acidic residues" evidence="1">
    <location>
        <begin position="376"/>
        <end position="386"/>
    </location>
</feature>
<proteinExistence type="predicted"/>
<feature type="region of interest" description="Disordered" evidence="1">
    <location>
        <begin position="98"/>
        <end position="393"/>
    </location>
</feature>
<feature type="compositionally biased region" description="Polar residues" evidence="1">
    <location>
        <begin position="174"/>
        <end position="193"/>
    </location>
</feature>
<feature type="compositionally biased region" description="Polar residues" evidence="1">
    <location>
        <begin position="64"/>
        <end position="83"/>
    </location>
</feature>
<protein>
    <submittedName>
        <fullName evidence="2">Uncharacterized protein</fullName>
    </submittedName>
</protein>
<dbReference type="Proteomes" id="UP001049176">
    <property type="component" value="Chromosome 8"/>
</dbReference>
<dbReference type="EMBL" id="CM032188">
    <property type="protein sequence ID" value="KAG7088720.1"/>
    <property type="molecule type" value="Genomic_DNA"/>
</dbReference>
<evidence type="ECO:0000313" key="2">
    <source>
        <dbReference type="EMBL" id="KAG7088720.1"/>
    </source>
</evidence>
<dbReference type="AlphaFoldDB" id="A0A9P7RST1"/>
<dbReference type="KEGG" id="more:E1B28_012688"/>
<organism evidence="2 3">
    <name type="scientific">Marasmius oreades</name>
    <name type="common">fairy-ring Marasmius</name>
    <dbReference type="NCBI Taxonomy" id="181124"/>
    <lineage>
        <taxon>Eukaryota</taxon>
        <taxon>Fungi</taxon>
        <taxon>Dikarya</taxon>
        <taxon>Basidiomycota</taxon>
        <taxon>Agaricomycotina</taxon>
        <taxon>Agaricomycetes</taxon>
        <taxon>Agaricomycetidae</taxon>
        <taxon>Agaricales</taxon>
        <taxon>Marasmiineae</taxon>
        <taxon>Marasmiaceae</taxon>
        <taxon>Marasmius</taxon>
    </lineage>
</organism>
<accession>A0A9P7RST1</accession>
<feature type="compositionally biased region" description="Low complexity" evidence="1">
    <location>
        <begin position="115"/>
        <end position="128"/>
    </location>
</feature>
<feature type="compositionally biased region" description="Polar residues" evidence="1">
    <location>
        <begin position="135"/>
        <end position="160"/>
    </location>
</feature>
<sequence>MVPPGHHPQTRNKTYPQPNVNQIGSGRNTTWNAGSGVAFSHQEPGDAVASVSRGFSDMSIHENPYNQTNPSVSGSGRSNHTQQHLSRNIIPIYAHQDSSPTFQSVSPPGAQPPVYNYSNTSSSSQTNSIPFHNYPDTSHQSMNAYQTRPSLSVANSSQQPPQHPATYFSDRPIATTSLHRTFSRQSINTSPTQYEPVPFEGESRPPPMLHRTSSRHSLDGTTGKPLKGILKNGSSRTPSEESLSPRNFAPVSPITPDTAKHTFRRSWSTSATVGSATPADRQRVPRGGPPVTDRFNLPRFIPNPMSPGASSSSTGPFLDLEHEPRSRYPTIPAAGGYQSGTPIFLIQMPPTKKHHSHKEKDGKHHKSKEGRSVLTKSKDKDKDKEKQKKHSKS</sequence>
<dbReference type="OrthoDB" id="2971387at2759"/>
<evidence type="ECO:0000256" key="1">
    <source>
        <dbReference type="SAM" id="MobiDB-lite"/>
    </source>
</evidence>
<name>A0A9P7RST1_9AGAR</name>
<dbReference type="RefSeq" id="XP_043005191.1">
    <property type="nucleotide sequence ID" value="XM_043157823.1"/>
</dbReference>
<feature type="compositionally biased region" description="Polar residues" evidence="1">
    <location>
        <begin position="265"/>
        <end position="275"/>
    </location>
</feature>
<evidence type="ECO:0000313" key="3">
    <source>
        <dbReference type="Proteomes" id="UP001049176"/>
    </source>
</evidence>
<gene>
    <name evidence="2" type="ORF">E1B28_012688</name>
</gene>
<feature type="region of interest" description="Disordered" evidence="1">
    <location>
        <begin position="58"/>
        <end position="83"/>
    </location>
</feature>
<feature type="compositionally biased region" description="Basic residues" evidence="1">
    <location>
        <begin position="351"/>
        <end position="368"/>
    </location>
</feature>
<keyword evidence="3" id="KW-1185">Reference proteome</keyword>
<feature type="compositionally biased region" description="Polar residues" evidence="1">
    <location>
        <begin position="232"/>
        <end position="245"/>
    </location>
</feature>
<feature type="compositionally biased region" description="Polar residues" evidence="1">
    <location>
        <begin position="11"/>
        <end position="31"/>
    </location>
</feature>
<dbReference type="GeneID" id="66081763"/>